<dbReference type="GO" id="GO:0030655">
    <property type="term" value="P:beta-lactam antibiotic catabolic process"/>
    <property type="evidence" value="ECO:0007669"/>
    <property type="project" value="InterPro"/>
</dbReference>
<keyword evidence="3" id="KW-1185">Reference proteome</keyword>
<evidence type="ECO:0000259" key="1">
    <source>
        <dbReference type="Pfam" id="PF13354"/>
    </source>
</evidence>
<organism evidence="2 3">
    <name type="scientific">Limosilactobacillus panis DSM 6035</name>
    <dbReference type="NCBI Taxonomy" id="1423782"/>
    <lineage>
        <taxon>Bacteria</taxon>
        <taxon>Bacillati</taxon>
        <taxon>Bacillota</taxon>
        <taxon>Bacilli</taxon>
        <taxon>Lactobacillales</taxon>
        <taxon>Lactobacillaceae</taxon>
        <taxon>Limosilactobacillus</taxon>
    </lineage>
</organism>
<reference evidence="2 3" key="1">
    <citation type="journal article" date="2015" name="Genome Announc.">
        <title>Expanding the biotechnology potential of lactobacilli through comparative genomics of 213 strains and associated genera.</title>
        <authorList>
            <person name="Sun Z."/>
            <person name="Harris H.M."/>
            <person name="McCann A."/>
            <person name="Guo C."/>
            <person name="Argimon S."/>
            <person name="Zhang W."/>
            <person name="Yang X."/>
            <person name="Jeffery I.B."/>
            <person name="Cooney J.C."/>
            <person name="Kagawa T.F."/>
            <person name="Liu W."/>
            <person name="Song Y."/>
            <person name="Salvetti E."/>
            <person name="Wrobel A."/>
            <person name="Rasinkangas P."/>
            <person name="Parkhill J."/>
            <person name="Rea M.C."/>
            <person name="O'Sullivan O."/>
            <person name="Ritari J."/>
            <person name="Douillard F.P."/>
            <person name="Paul Ross R."/>
            <person name="Yang R."/>
            <person name="Briner A.E."/>
            <person name="Felis G.E."/>
            <person name="de Vos W.M."/>
            <person name="Barrangou R."/>
            <person name="Klaenhammer T.R."/>
            <person name="Caufield P.W."/>
            <person name="Cui Y."/>
            <person name="Zhang H."/>
            <person name="O'Toole P.W."/>
        </authorList>
    </citation>
    <scope>NUCLEOTIDE SEQUENCE [LARGE SCALE GENOMIC DNA]</scope>
    <source>
        <strain evidence="2 3">DSM 6035</strain>
    </source>
</reference>
<accession>A0A0R1XQW8</accession>
<comment type="caution">
    <text evidence="2">The sequence shown here is derived from an EMBL/GenBank/DDBJ whole genome shotgun (WGS) entry which is preliminary data.</text>
</comment>
<protein>
    <recommendedName>
        <fullName evidence="1">Beta-lactamase class A catalytic domain-containing protein</fullName>
    </recommendedName>
</protein>
<dbReference type="PANTHER" id="PTHR35333:SF3">
    <property type="entry name" value="BETA-LACTAMASE-TYPE TRANSPEPTIDASE FOLD CONTAINING PROTEIN"/>
    <property type="match status" value="1"/>
</dbReference>
<dbReference type="InterPro" id="IPR012338">
    <property type="entry name" value="Beta-lactam/transpept-like"/>
</dbReference>
<dbReference type="GO" id="GO:0008800">
    <property type="term" value="F:beta-lactamase activity"/>
    <property type="evidence" value="ECO:0007669"/>
    <property type="project" value="InterPro"/>
</dbReference>
<dbReference type="GO" id="GO:0046677">
    <property type="term" value="P:response to antibiotic"/>
    <property type="evidence" value="ECO:0007669"/>
    <property type="project" value="InterPro"/>
</dbReference>
<dbReference type="Pfam" id="PF13354">
    <property type="entry name" value="Beta-lactamase2"/>
    <property type="match status" value="1"/>
</dbReference>
<dbReference type="PANTHER" id="PTHR35333">
    <property type="entry name" value="BETA-LACTAMASE"/>
    <property type="match status" value="1"/>
</dbReference>
<dbReference type="Proteomes" id="UP000051412">
    <property type="component" value="Unassembled WGS sequence"/>
</dbReference>
<sequence>MKKLDKEKLTTAWQRVMAKYGNQAAVAIQFVNDDEVLATTNAPSFRYETASTVKVAVLALLLKKTGGQLNATQRELTERMIRYSDNDATTTILENYLGGMLSLQSLYQDLGMDSTTASSWWGTTLTVPSDQLKLLRMIYCNSPANYLSDSSRAYIKKLMGEVAISQQWGISTGKSEYYLKNGWRPASDNGKWEVHSIGYVPNGQESYIIAIYTRNNRNYASGVSLVEDLARATQNSI</sequence>
<gene>
    <name evidence="2" type="ORF">FD32_GL001612</name>
</gene>
<name>A0A0R1XQW8_9LACO</name>
<dbReference type="SUPFAM" id="SSF56601">
    <property type="entry name" value="beta-lactamase/transpeptidase-like"/>
    <property type="match status" value="1"/>
</dbReference>
<dbReference type="Gene3D" id="3.40.710.10">
    <property type="entry name" value="DD-peptidase/beta-lactamase superfamily"/>
    <property type="match status" value="1"/>
</dbReference>
<dbReference type="PATRIC" id="fig|1423782.4.peg.1677"/>
<dbReference type="STRING" id="1423782.FD32_GL001612"/>
<feature type="domain" description="Beta-lactamase class A catalytic" evidence="1">
    <location>
        <begin position="71"/>
        <end position="213"/>
    </location>
</feature>
<evidence type="ECO:0000313" key="3">
    <source>
        <dbReference type="Proteomes" id="UP000051412"/>
    </source>
</evidence>
<evidence type="ECO:0000313" key="2">
    <source>
        <dbReference type="EMBL" id="KRM28931.1"/>
    </source>
</evidence>
<dbReference type="InterPro" id="IPR000871">
    <property type="entry name" value="Beta-lactam_class-A"/>
</dbReference>
<proteinExistence type="predicted"/>
<dbReference type="AlphaFoldDB" id="A0A0R1XQW8"/>
<dbReference type="EMBL" id="AZGM01000032">
    <property type="protein sequence ID" value="KRM28931.1"/>
    <property type="molecule type" value="Genomic_DNA"/>
</dbReference>
<dbReference type="InterPro" id="IPR045155">
    <property type="entry name" value="Beta-lactam_cat"/>
</dbReference>